<dbReference type="EMBL" id="JAENJH010000007">
    <property type="protein sequence ID" value="MBK1787567.1"/>
    <property type="molecule type" value="Genomic_DNA"/>
</dbReference>
<dbReference type="InterPro" id="IPR029057">
    <property type="entry name" value="PRTase-like"/>
</dbReference>
<comment type="caution">
    <text evidence="1">The sequence shown here is derived from an EMBL/GenBank/DDBJ whole genome shotgun (WGS) entry which is preliminary data.</text>
</comment>
<evidence type="ECO:0000313" key="1">
    <source>
        <dbReference type="EMBL" id="MBK1787567.1"/>
    </source>
</evidence>
<organism evidence="1 2">
    <name type="scientific">Prauserella cavernicola</name>
    <dbReference type="NCBI Taxonomy" id="2800127"/>
    <lineage>
        <taxon>Bacteria</taxon>
        <taxon>Bacillati</taxon>
        <taxon>Actinomycetota</taxon>
        <taxon>Actinomycetes</taxon>
        <taxon>Pseudonocardiales</taxon>
        <taxon>Pseudonocardiaceae</taxon>
        <taxon>Prauserella</taxon>
    </lineage>
</organism>
<name>A0A934QSR1_9PSEU</name>
<keyword evidence="2" id="KW-1185">Reference proteome</keyword>
<dbReference type="Gene3D" id="3.40.50.2020">
    <property type="match status" value="1"/>
</dbReference>
<dbReference type="RefSeq" id="WP_200322327.1">
    <property type="nucleotide sequence ID" value="NZ_JAENJH010000007.1"/>
</dbReference>
<reference evidence="1" key="1">
    <citation type="submission" date="2020-12" db="EMBL/GenBank/DDBJ databases">
        <title>Prauserella sp. ASG 168, a novel actinomycete isolated from cave rock.</title>
        <authorList>
            <person name="Suriyachadkun C."/>
        </authorList>
    </citation>
    <scope>NUCLEOTIDE SEQUENCE</scope>
    <source>
        <strain evidence="1">ASG 168</strain>
    </source>
</reference>
<sequence>MSNTPSPAVAVRTLGVAQDTYGPTVNTGRSPRDVEVLGRALAESLRPRNPETLVVWNTSDEAVLAHAVARELGVIVRRASEVEGILALDEPMAPGTRVALVATTWDGRWLETLRRLVLGSGGELVVAAAVLGSDVLDAVSGLPTTSLVSANEVTESAP</sequence>
<dbReference type="AlphaFoldDB" id="A0A934QSR1"/>
<evidence type="ECO:0000313" key="2">
    <source>
        <dbReference type="Proteomes" id="UP000635245"/>
    </source>
</evidence>
<proteinExistence type="predicted"/>
<gene>
    <name evidence="1" type="ORF">JHE00_24850</name>
</gene>
<dbReference type="Proteomes" id="UP000635245">
    <property type="component" value="Unassembled WGS sequence"/>
</dbReference>
<protein>
    <submittedName>
        <fullName evidence="1">Uncharacterized protein</fullName>
    </submittedName>
</protein>
<accession>A0A934QSR1</accession>